<dbReference type="Proteomes" id="UP000706039">
    <property type="component" value="Unassembled WGS sequence"/>
</dbReference>
<accession>A0ABS7PMS4</accession>
<name>A0ABS7PMS4_9SPHN</name>
<dbReference type="EMBL" id="JAINVV010000004">
    <property type="protein sequence ID" value="MBY8822607.1"/>
    <property type="molecule type" value="Genomic_DNA"/>
</dbReference>
<organism evidence="2 3">
    <name type="scientific">Sphingomonas colocasiae</name>
    <dbReference type="NCBI Taxonomy" id="1848973"/>
    <lineage>
        <taxon>Bacteria</taxon>
        <taxon>Pseudomonadati</taxon>
        <taxon>Pseudomonadota</taxon>
        <taxon>Alphaproteobacteria</taxon>
        <taxon>Sphingomonadales</taxon>
        <taxon>Sphingomonadaceae</taxon>
        <taxon>Sphingomonas</taxon>
    </lineage>
</organism>
<evidence type="ECO:0000259" key="1">
    <source>
        <dbReference type="Pfam" id="PF06057"/>
    </source>
</evidence>
<feature type="domain" description="Bacterial virulence" evidence="1">
    <location>
        <begin position="51"/>
        <end position="235"/>
    </location>
</feature>
<dbReference type="Pfam" id="PF06057">
    <property type="entry name" value="VirJ"/>
    <property type="match status" value="1"/>
</dbReference>
<proteinExistence type="predicted"/>
<protein>
    <submittedName>
        <fullName evidence="2">Virulence factor</fullName>
    </submittedName>
</protein>
<gene>
    <name evidence="2" type="ORF">K7G82_09905</name>
</gene>
<evidence type="ECO:0000313" key="3">
    <source>
        <dbReference type="Proteomes" id="UP000706039"/>
    </source>
</evidence>
<comment type="caution">
    <text evidence="2">The sequence shown here is derived from an EMBL/GenBank/DDBJ whole genome shotgun (WGS) entry which is preliminary data.</text>
</comment>
<keyword evidence="3" id="KW-1185">Reference proteome</keyword>
<dbReference type="InterPro" id="IPR010333">
    <property type="entry name" value="VirJ"/>
</dbReference>
<sequence length="268" mass="28255">MKGRGRLALGLLGLLVAALFGFAVHIGYFGGPVFTDVPATSPAAPGRGGVAAVILSGDMGFKVGMGPRIARRLAADGIPVVGVNSLAYFRHERTPDEVAALVASAARRALAFGHARRLVLIGQSFGADMLHVGLTRLSPDLRARVRLVALVVPTDTLFFRASPSELFNWAKPDALALPTARALTWVPVVCIHGEDETESLCPLLGQPNVRSVALPGGHPLDGDVDAVHRVLAATIDRVFPRYANITKISGIPHAAIIAQPLISTQPKR</sequence>
<dbReference type="RefSeq" id="WP_222989676.1">
    <property type="nucleotide sequence ID" value="NZ_JAINVV010000004.1"/>
</dbReference>
<dbReference type="SUPFAM" id="SSF53474">
    <property type="entry name" value="alpha/beta-Hydrolases"/>
    <property type="match status" value="1"/>
</dbReference>
<reference evidence="2 3" key="1">
    <citation type="submission" date="2021-08" db="EMBL/GenBank/DDBJ databases">
        <authorList>
            <person name="Tuo L."/>
        </authorList>
    </citation>
    <scope>NUCLEOTIDE SEQUENCE [LARGE SCALE GENOMIC DNA]</scope>
    <source>
        <strain evidence="2 3">JCM 31229</strain>
    </source>
</reference>
<dbReference type="Gene3D" id="3.40.50.1820">
    <property type="entry name" value="alpha/beta hydrolase"/>
    <property type="match status" value="1"/>
</dbReference>
<evidence type="ECO:0000313" key="2">
    <source>
        <dbReference type="EMBL" id="MBY8822607.1"/>
    </source>
</evidence>
<dbReference type="InterPro" id="IPR029058">
    <property type="entry name" value="AB_hydrolase_fold"/>
</dbReference>